<evidence type="ECO:0000256" key="12">
    <source>
        <dbReference type="SAM" id="MobiDB-lite"/>
    </source>
</evidence>
<keyword evidence="4" id="KW-0158">Chromosome</keyword>
<dbReference type="InterPro" id="IPR024704">
    <property type="entry name" value="SMC"/>
</dbReference>
<evidence type="ECO:0000256" key="6">
    <source>
        <dbReference type="ARBA" id="ARBA00022776"/>
    </source>
</evidence>
<comment type="similarity">
    <text evidence="3">Belongs to the SMC family. SMC1 subfamily.</text>
</comment>
<accession>A0A182UWW2</accession>
<dbReference type="AlphaFoldDB" id="A0A182UWW2"/>
<dbReference type="InterPro" id="IPR010935">
    <property type="entry name" value="SMC_hinge"/>
</dbReference>
<dbReference type="InterPro" id="IPR036277">
    <property type="entry name" value="SMC_hinge_sf"/>
</dbReference>
<dbReference type="Gene3D" id="1.20.1480.30">
    <property type="entry name" value="Designed four-helix bundle protein"/>
    <property type="match status" value="1"/>
</dbReference>
<dbReference type="SMART" id="SM00968">
    <property type="entry name" value="SMC_hinge"/>
    <property type="match status" value="1"/>
</dbReference>
<protein>
    <recommendedName>
        <fullName evidence="10">Structural maintenance of chromosomes protein</fullName>
    </recommendedName>
</protein>
<organism evidence="14 15">
    <name type="scientific">Anopheles merus</name>
    <name type="common">Mosquito</name>
    <dbReference type="NCBI Taxonomy" id="30066"/>
    <lineage>
        <taxon>Eukaryota</taxon>
        <taxon>Metazoa</taxon>
        <taxon>Ecdysozoa</taxon>
        <taxon>Arthropoda</taxon>
        <taxon>Hexapoda</taxon>
        <taxon>Insecta</taxon>
        <taxon>Pterygota</taxon>
        <taxon>Neoptera</taxon>
        <taxon>Endopterygota</taxon>
        <taxon>Diptera</taxon>
        <taxon>Nematocera</taxon>
        <taxon>Culicoidea</taxon>
        <taxon>Culicidae</taxon>
        <taxon>Anophelinae</taxon>
        <taxon>Anopheles</taxon>
    </lineage>
</organism>
<dbReference type="CDD" id="cd03275">
    <property type="entry name" value="ABC_SMC1_euk"/>
    <property type="match status" value="1"/>
</dbReference>
<evidence type="ECO:0000256" key="5">
    <source>
        <dbReference type="ARBA" id="ARBA00022618"/>
    </source>
</evidence>
<evidence type="ECO:0000256" key="4">
    <source>
        <dbReference type="ARBA" id="ARBA00022454"/>
    </source>
</evidence>
<reference evidence="14" key="1">
    <citation type="submission" date="2020-05" db="UniProtKB">
        <authorList>
            <consortium name="EnsemblMetazoa"/>
        </authorList>
    </citation>
    <scope>IDENTIFICATION</scope>
    <source>
        <strain evidence="14">MAF</strain>
    </source>
</reference>
<keyword evidence="15" id="KW-1185">Reference proteome</keyword>
<keyword evidence="8 10" id="KW-0539">Nucleus</keyword>
<evidence type="ECO:0000256" key="1">
    <source>
        <dbReference type="ARBA" id="ARBA00004123"/>
    </source>
</evidence>
<evidence type="ECO:0000256" key="10">
    <source>
        <dbReference type="PIRNR" id="PIRNR005719"/>
    </source>
</evidence>
<keyword evidence="5" id="KW-0132">Cell division</keyword>
<feature type="coiled-coil region" evidence="11">
    <location>
        <begin position="451"/>
        <end position="534"/>
    </location>
</feature>
<dbReference type="EnsemblMetazoa" id="AMEM005035-RA">
    <property type="protein sequence ID" value="AMEM005035-PA"/>
    <property type="gene ID" value="AMEM005035"/>
</dbReference>
<evidence type="ECO:0000313" key="15">
    <source>
        <dbReference type="Proteomes" id="UP000075903"/>
    </source>
</evidence>
<evidence type="ECO:0000259" key="13">
    <source>
        <dbReference type="SMART" id="SM00968"/>
    </source>
</evidence>
<keyword evidence="9" id="KW-0131">Cell cycle</keyword>
<dbReference type="PIRSF" id="PIRSF005719">
    <property type="entry name" value="SMC"/>
    <property type="match status" value="1"/>
</dbReference>
<evidence type="ECO:0000256" key="7">
    <source>
        <dbReference type="ARBA" id="ARBA00023054"/>
    </source>
</evidence>
<feature type="coiled-coil region" evidence="11">
    <location>
        <begin position="279"/>
        <end position="404"/>
    </location>
</feature>
<dbReference type="PANTHER" id="PTHR18937:SF12">
    <property type="entry name" value="STRUCTURAL MAINTENANCE OF CHROMOSOMES PROTEIN"/>
    <property type="match status" value="1"/>
</dbReference>
<dbReference type="Gene3D" id="1.20.1060.20">
    <property type="match status" value="1"/>
</dbReference>
<dbReference type="GO" id="GO:0051301">
    <property type="term" value="P:cell division"/>
    <property type="evidence" value="ECO:0007669"/>
    <property type="project" value="UniProtKB-KW"/>
</dbReference>
<dbReference type="GO" id="GO:0016887">
    <property type="term" value="F:ATP hydrolysis activity"/>
    <property type="evidence" value="ECO:0007669"/>
    <property type="project" value="InterPro"/>
</dbReference>
<dbReference type="GO" id="GO:0005524">
    <property type="term" value="F:ATP binding"/>
    <property type="evidence" value="ECO:0007669"/>
    <property type="project" value="InterPro"/>
</dbReference>
<keyword evidence="7 11" id="KW-0175">Coiled coil</keyword>
<sequence length="1279" mass="146890">MGRILFHSPADLCVKRIIRACPATCGKTLERRSTMSGGKMSAFLQCIEVENFKSYRGRTTIGPLKRFSAVIGPNGSGKSNFMDAISFVMGEKTSSLRVRKLTELINGASIGRPISNRASVMARFIIKTEAEGEVEKTFQRSVINASSEYRINGSVVSPQHYLAELEKIGINVKAKNFLVFQGAVETIAIKNAKERTALFEEISGSGLLKEDYNRLKHEMQMAEEETQFTYQKKRGIAAERKEARLEKQEADRYASLKQECSEKQVHFQLFKLYHNEKEAKRLKEDQISKQQELNIIEKRKEEADEVLKEKKKEVGKMTREMAKKEQEIREVEAEMSKRHPMFIKAKEKVAHTQKKLDGALKTLEQARRADEAHQADIKKLVDELQEVEVKRAAFENEVAGESKKRGSNVHLERDLVQEYDRLKQKADATSSKYLIHLDSVNREQKSDQDRLDSEINKKAQIEENYKKIESEKNEALKRQEKLIDHIKTSRLGLEEQKRIKAELSQDVGTSKERIHELQSELDNVREQLGDAKIDKHEDARRKKKQEVVELFKLEVPGVYDRMINMCQPTHKRYNVAVTKVLGKYMEAIIVDTEKTARRCIQILKEKMLDVETFLPLDYLQKKPLKERLRNIEEPRNVKLIYDVLKFSPPEIEPAVLFATNNALVCETPDDAMKVAYEIDRSRYDALALDGTFYQKSGIISGGSHDLARKAKRWDEKHMAQLKLQKEKITEELKEVMKKTRRQGELTTVESQIRGLENRLKYSMNDLETSKKNINEYDRQLEDFTRELDQIGPKISEIERRMQQRDMKIQDIKESMNNVEDDVYAEFCARIGVANIRQFEERELVLQQERAKKRAEFEQQIDRINNNLEFERSKDTSKNVQRWERAVQDDEDSLETFKQAEARQRQEIEKDKEKIELMKQEKAAHKTLVDQMEEEMAKARREVQALAKELAAIHQSIANIESRIESMKSKRQTILMQAKMESIEIPLLQGSMDDIGQQQQGQGGGQGAGGQGGGEYAADGGSAYERESRIEIDYSKLEHHLKNLSDPDQIKKSGDSLAKELQSKLDTLEKIQTPNMKAMQKLDRVTEKIQSTNEEFEAARKKAKKAKAAFEKVKNERCTLFTNCCNHISDAIDAIYKQLSRNEAAQAYLGPDNPEEPYLDGINYNCVAPGKRFQPMSNLSGGEKTIAALALLFAIHSFQPAPFFVLDEIDAALDNTNIGKVASYIREKTTNLQTIVISLKEEFYCHADVLIGICPYPAECLVSQTLIFDLEKYGDYRQDE</sequence>
<keyword evidence="6" id="KW-0498">Mitosis</keyword>
<dbReference type="STRING" id="30066.A0A182UWW2"/>
<dbReference type="GO" id="GO:0005634">
    <property type="term" value="C:nucleus"/>
    <property type="evidence" value="ECO:0007669"/>
    <property type="project" value="UniProtKB-SubCell"/>
</dbReference>
<feature type="compositionally biased region" description="Gly residues" evidence="12">
    <location>
        <begin position="1000"/>
        <end position="1014"/>
    </location>
</feature>
<evidence type="ECO:0000256" key="8">
    <source>
        <dbReference type="ARBA" id="ARBA00023242"/>
    </source>
</evidence>
<evidence type="ECO:0000256" key="11">
    <source>
        <dbReference type="SAM" id="Coils"/>
    </source>
</evidence>
<feature type="coiled-coil region" evidence="11">
    <location>
        <begin position="1074"/>
        <end position="1115"/>
    </location>
</feature>
<dbReference type="InterPro" id="IPR027417">
    <property type="entry name" value="P-loop_NTPase"/>
</dbReference>
<feature type="coiled-coil region" evidence="11">
    <location>
        <begin position="835"/>
        <end position="962"/>
    </location>
</feature>
<comment type="subcellular location">
    <subcellularLocation>
        <location evidence="2">Chromosome</location>
    </subcellularLocation>
    <subcellularLocation>
        <location evidence="1 10">Nucleus</location>
    </subcellularLocation>
</comment>
<evidence type="ECO:0000313" key="14">
    <source>
        <dbReference type="EnsemblMetazoa" id="AMEM005035-PA"/>
    </source>
</evidence>
<evidence type="ECO:0000256" key="2">
    <source>
        <dbReference type="ARBA" id="ARBA00004286"/>
    </source>
</evidence>
<feature type="domain" description="SMC hinge" evidence="13">
    <location>
        <begin position="556"/>
        <end position="675"/>
    </location>
</feature>
<proteinExistence type="inferred from homology"/>
<dbReference type="SUPFAM" id="SSF52540">
    <property type="entry name" value="P-loop containing nucleoside triphosphate hydrolases"/>
    <property type="match status" value="1"/>
</dbReference>
<dbReference type="InterPro" id="IPR003395">
    <property type="entry name" value="RecF/RecN/SMC_N"/>
</dbReference>
<dbReference type="InterPro" id="IPR028468">
    <property type="entry name" value="Smc1_ABC"/>
</dbReference>
<dbReference type="Pfam" id="PF06470">
    <property type="entry name" value="SMC_hinge"/>
    <property type="match status" value="1"/>
</dbReference>
<dbReference type="VEuPathDB" id="VectorBase:AMEM005035"/>
<feature type="region of interest" description="Disordered" evidence="12">
    <location>
        <begin position="993"/>
        <end position="1021"/>
    </location>
</feature>
<dbReference type="Pfam" id="PF02463">
    <property type="entry name" value="SMC_N"/>
    <property type="match status" value="1"/>
</dbReference>
<dbReference type="Gene3D" id="3.40.50.300">
    <property type="entry name" value="P-loop containing nucleotide triphosphate hydrolases"/>
    <property type="match status" value="2"/>
</dbReference>
<dbReference type="VEuPathDB" id="VectorBase:AMEM21_012961"/>
<evidence type="ECO:0000256" key="3">
    <source>
        <dbReference type="ARBA" id="ARBA00005597"/>
    </source>
</evidence>
<name>A0A182UWW2_ANOME</name>
<evidence type="ECO:0000256" key="9">
    <source>
        <dbReference type="ARBA" id="ARBA00023306"/>
    </source>
</evidence>
<dbReference type="PANTHER" id="PTHR18937">
    <property type="entry name" value="STRUCTURAL MAINTENANCE OF CHROMOSOMES SMC FAMILY MEMBER"/>
    <property type="match status" value="1"/>
</dbReference>
<dbReference type="GO" id="GO:0007062">
    <property type="term" value="P:sister chromatid cohesion"/>
    <property type="evidence" value="ECO:0007669"/>
    <property type="project" value="InterPro"/>
</dbReference>
<dbReference type="Gene3D" id="3.30.70.1620">
    <property type="match status" value="1"/>
</dbReference>
<dbReference type="GO" id="GO:0003677">
    <property type="term" value="F:DNA binding"/>
    <property type="evidence" value="ECO:0007669"/>
    <property type="project" value="TreeGrafter"/>
</dbReference>
<dbReference type="GO" id="GO:0008278">
    <property type="term" value="C:cohesin complex"/>
    <property type="evidence" value="ECO:0007669"/>
    <property type="project" value="InterPro"/>
</dbReference>
<dbReference type="Proteomes" id="UP000075903">
    <property type="component" value="Unassembled WGS sequence"/>
</dbReference>
<dbReference type="SUPFAM" id="SSF75553">
    <property type="entry name" value="Smc hinge domain"/>
    <property type="match status" value="1"/>
</dbReference>